<name>A0A2U2B6J3_9BACT</name>
<comment type="caution">
    <text evidence="11">The sequence shown here is derived from an EMBL/GenBank/DDBJ whole genome shotgun (WGS) entry which is preliminary data.</text>
</comment>
<keyword evidence="12" id="KW-1185">Reference proteome</keyword>
<keyword evidence="5 11" id="KW-0808">Transferase</keyword>
<keyword evidence="7" id="KW-0274">FAD</keyword>
<keyword evidence="4" id="KW-0285">Flavoprotein</keyword>
<reference evidence="11 12" key="1">
    <citation type="submission" date="2018-05" db="EMBL/GenBank/DDBJ databases">
        <title>Marinilabilia rubrum sp. nov., isolated from saltern sediment.</title>
        <authorList>
            <person name="Zhang R."/>
        </authorList>
    </citation>
    <scope>NUCLEOTIDE SEQUENCE [LARGE SCALE GENOMIC DNA]</scope>
    <source>
        <strain evidence="11 12">WTE16</strain>
    </source>
</reference>
<keyword evidence="6" id="KW-0479">Metal-binding</keyword>
<dbReference type="PANTHER" id="PTHR30040:SF2">
    <property type="entry name" value="FAD:PROTEIN FMN TRANSFERASE"/>
    <property type="match status" value="1"/>
</dbReference>
<evidence type="ECO:0000256" key="8">
    <source>
        <dbReference type="ARBA" id="ARBA00022842"/>
    </source>
</evidence>
<sequence>MKKAGNQNSDKIHHKNAFLMNTLLDIVLWGIDRELAEMVSDRIFGQIKQLQKVLDRFNPDAETFQINQTAHSNELVVSPVLLKEIKRGIEDFHRSQGYFNVFAGGAYASLKETDRPPAGRVTEFMPEEMIAINESQNKIRFLHNGVSLDFGGIGKGLALDEASKTLDEMKIKNAFISFGGSSILTRGHHPHGDYWPFSFQDNKIEEAVWALNNDAVSVSGSGVGSGNHPHILDPRSGRPSENITAGVQSDSAAEAEILSTALVAAPPAKHQEIVSHFNIKKWAVFDIH</sequence>
<keyword evidence="8" id="KW-0460">Magnesium</keyword>
<evidence type="ECO:0000256" key="2">
    <source>
        <dbReference type="ARBA" id="ARBA00011955"/>
    </source>
</evidence>
<comment type="cofactor">
    <cofactor evidence="1">
        <name>Mg(2+)</name>
        <dbReference type="ChEBI" id="CHEBI:18420"/>
    </cofactor>
</comment>
<evidence type="ECO:0000256" key="10">
    <source>
        <dbReference type="ARBA" id="ARBA00048540"/>
    </source>
</evidence>
<evidence type="ECO:0000313" key="12">
    <source>
        <dbReference type="Proteomes" id="UP000244956"/>
    </source>
</evidence>
<evidence type="ECO:0000256" key="7">
    <source>
        <dbReference type="ARBA" id="ARBA00022827"/>
    </source>
</evidence>
<comment type="catalytic activity">
    <reaction evidence="10">
        <text>L-threonyl-[protein] + FAD = FMN-L-threonyl-[protein] + AMP + H(+)</text>
        <dbReference type="Rhea" id="RHEA:36847"/>
        <dbReference type="Rhea" id="RHEA-COMP:11060"/>
        <dbReference type="Rhea" id="RHEA-COMP:11061"/>
        <dbReference type="ChEBI" id="CHEBI:15378"/>
        <dbReference type="ChEBI" id="CHEBI:30013"/>
        <dbReference type="ChEBI" id="CHEBI:57692"/>
        <dbReference type="ChEBI" id="CHEBI:74257"/>
        <dbReference type="ChEBI" id="CHEBI:456215"/>
        <dbReference type="EC" id="2.7.1.180"/>
    </reaction>
</comment>
<accession>A0A2U2B6J3</accession>
<evidence type="ECO:0000256" key="3">
    <source>
        <dbReference type="ARBA" id="ARBA00016337"/>
    </source>
</evidence>
<dbReference type="SUPFAM" id="SSF143631">
    <property type="entry name" value="ApbE-like"/>
    <property type="match status" value="1"/>
</dbReference>
<gene>
    <name evidence="11" type="ORF">DDZ16_14430</name>
</gene>
<dbReference type="EMBL" id="QEWP01000012">
    <property type="protein sequence ID" value="PWD98654.1"/>
    <property type="molecule type" value="Genomic_DNA"/>
</dbReference>
<dbReference type="Proteomes" id="UP000244956">
    <property type="component" value="Unassembled WGS sequence"/>
</dbReference>
<evidence type="ECO:0000256" key="5">
    <source>
        <dbReference type="ARBA" id="ARBA00022679"/>
    </source>
</evidence>
<dbReference type="InterPro" id="IPR003374">
    <property type="entry name" value="ApbE-like_sf"/>
</dbReference>
<dbReference type="PANTHER" id="PTHR30040">
    <property type="entry name" value="THIAMINE BIOSYNTHESIS LIPOPROTEIN APBE"/>
    <property type="match status" value="1"/>
</dbReference>
<evidence type="ECO:0000256" key="9">
    <source>
        <dbReference type="ARBA" id="ARBA00031306"/>
    </source>
</evidence>
<dbReference type="OrthoDB" id="9778595at2"/>
<evidence type="ECO:0000313" key="11">
    <source>
        <dbReference type="EMBL" id="PWD98654.1"/>
    </source>
</evidence>
<protein>
    <recommendedName>
        <fullName evidence="3">FAD:protein FMN transferase</fullName>
        <ecNumber evidence="2">2.7.1.180</ecNumber>
    </recommendedName>
    <alternativeName>
        <fullName evidence="9">Flavin transferase</fullName>
    </alternativeName>
</protein>
<evidence type="ECO:0000256" key="6">
    <source>
        <dbReference type="ARBA" id="ARBA00022723"/>
    </source>
</evidence>
<dbReference type="Gene3D" id="3.10.520.10">
    <property type="entry name" value="ApbE-like domains"/>
    <property type="match status" value="1"/>
</dbReference>
<dbReference type="GO" id="GO:0046872">
    <property type="term" value="F:metal ion binding"/>
    <property type="evidence" value="ECO:0007669"/>
    <property type="project" value="UniProtKB-KW"/>
</dbReference>
<evidence type="ECO:0000256" key="4">
    <source>
        <dbReference type="ARBA" id="ARBA00022630"/>
    </source>
</evidence>
<proteinExistence type="predicted"/>
<dbReference type="AlphaFoldDB" id="A0A2U2B6J3"/>
<dbReference type="Pfam" id="PF02424">
    <property type="entry name" value="ApbE"/>
    <property type="match status" value="1"/>
</dbReference>
<dbReference type="EC" id="2.7.1.180" evidence="2"/>
<evidence type="ECO:0000256" key="1">
    <source>
        <dbReference type="ARBA" id="ARBA00001946"/>
    </source>
</evidence>
<dbReference type="InterPro" id="IPR024932">
    <property type="entry name" value="ApbE"/>
</dbReference>
<dbReference type="GO" id="GO:0016740">
    <property type="term" value="F:transferase activity"/>
    <property type="evidence" value="ECO:0007669"/>
    <property type="project" value="UniProtKB-KW"/>
</dbReference>
<organism evidence="11 12">
    <name type="scientific">Marinilabilia rubra</name>
    <dbReference type="NCBI Taxonomy" id="2162893"/>
    <lineage>
        <taxon>Bacteria</taxon>
        <taxon>Pseudomonadati</taxon>
        <taxon>Bacteroidota</taxon>
        <taxon>Bacteroidia</taxon>
        <taxon>Marinilabiliales</taxon>
        <taxon>Marinilabiliaceae</taxon>
        <taxon>Marinilabilia</taxon>
    </lineage>
</organism>